<reference evidence="2" key="1">
    <citation type="journal article" date="2019" name="Int. J. Syst. Evol. Microbiol.">
        <title>The Global Catalogue of Microorganisms (GCM) 10K type strain sequencing project: providing services to taxonomists for standard genome sequencing and annotation.</title>
        <authorList>
            <consortium name="The Broad Institute Genomics Platform"/>
            <consortium name="The Broad Institute Genome Sequencing Center for Infectious Disease"/>
            <person name="Wu L."/>
            <person name="Ma J."/>
        </authorList>
    </citation>
    <scope>NUCLEOTIDE SEQUENCE [LARGE SCALE GENOMIC DNA]</scope>
    <source>
        <strain evidence="2">JCM 18298</strain>
    </source>
</reference>
<dbReference type="RefSeq" id="WP_345497619.1">
    <property type="nucleotide sequence ID" value="NZ_BAABJM010000004.1"/>
</dbReference>
<gene>
    <name evidence="1" type="ORF">GCM10023318_44870</name>
</gene>
<keyword evidence="2" id="KW-1185">Reference proteome</keyword>
<dbReference type="Proteomes" id="UP001500603">
    <property type="component" value="Unassembled WGS sequence"/>
</dbReference>
<evidence type="ECO:0000313" key="1">
    <source>
        <dbReference type="EMBL" id="GAA5061829.1"/>
    </source>
</evidence>
<dbReference type="EMBL" id="BAABJM010000004">
    <property type="protein sequence ID" value="GAA5061829.1"/>
    <property type="molecule type" value="Genomic_DNA"/>
</dbReference>
<protein>
    <submittedName>
        <fullName evidence="1">Uncharacterized protein</fullName>
    </submittedName>
</protein>
<organism evidence="1 2">
    <name type="scientific">Nocardia callitridis</name>
    <dbReference type="NCBI Taxonomy" id="648753"/>
    <lineage>
        <taxon>Bacteria</taxon>
        <taxon>Bacillati</taxon>
        <taxon>Actinomycetota</taxon>
        <taxon>Actinomycetes</taxon>
        <taxon>Mycobacteriales</taxon>
        <taxon>Nocardiaceae</taxon>
        <taxon>Nocardia</taxon>
    </lineage>
</organism>
<evidence type="ECO:0000313" key="2">
    <source>
        <dbReference type="Proteomes" id="UP001500603"/>
    </source>
</evidence>
<name>A0ABP9KPM9_9NOCA</name>
<sequence length="76" mass="8165">MKKSDRRIAIARSEEILNYFGKCQACGYPARAVTTTLVFDTGAVETTVVATCNLPCGWTGRVPLTTMTTEAFTAAS</sequence>
<accession>A0ABP9KPM9</accession>
<comment type="caution">
    <text evidence="1">The sequence shown here is derived from an EMBL/GenBank/DDBJ whole genome shotgun (WGS) entry which is preliminary data.</text>
</comment>
<proteinExistence type="predicted"/>